<dbReference type="InterPro" id="IPR057207">
    <property type="entry name" value="FBXL15_LRR"/>
</dbReference>
<dbReference type="Gene3D" id="3.80.10.10">
    <property type="entry name" value="Ribonuclease Inhibitor"/>
    <property type="match status" value="3"/>
</dbReference>
<feature type="domain" description="F-box/LRR-repeat protein 15-like leucin rich repeat" evidence="1">
    <location>
        <begin position="231"/>
        <end position="316"/>
    </location>
</feature>
<dbReference type="GO" id="GO:0019005">
    <property type="term" value="C:SCF ubiquitin ligase complex"/>
    <property type="evidence" value="ECO:0007669"/>
    <property type="project" value="TreeGrafter"/>
</dbReference>
<dbReference type="InterPro" id="IPR006553">
    <property type="entry name" value="Leu-rich_rpt_Cys-con_subtyp"/>
</dbReference>
<sequence length="718" mass="81454">MTDDGCYRLGKSHFVSEKCDHKESSFSFVHPRKGGGSGEEPLKKYSRAICLRSNDVAVTDATLMRAIAIQFGPTLISLCLSNCRYLTNDIVEKLCIHLECLRNIDLSNCPNIGDAVGRTCSDCCGKSLMSVRLNGCNLISNEVLLWISGRHGIKCANLHSIDVSGNHHICSKGLEALGRSCRTLHHLNVAFCADVGNRGISAIAHGCAQLRSLVMSNCTKISDGAVSIVCKRCKLLECLNLANCKHLTDSSVRFIATLSRLKTLHMEGIDKVNEECLYDLGEGCRNLIYLNLTGCSKITRCGLLALIAGFGFVKEATDFFGFIPEDHVRVHSIGRYRRQAKVKGCIISSASRKRDLATKGHYECINAYDQAAARIQWVFMDYLRRQRYLDISSHKEQIRAAVKIEKYVRRWLELRRLPLRIGLQKEQNESVISIQKIVRGYLTRVADEVVWCAIHVLRERRIASSAAILLQCHIRQLVAKNKHHDLIMERRSCNRCAVIIQIFFHRAMMGMWCRSFIDGKIEESMQMSQASFCVGRLYRRRVCREKGKLLLSQLRLASNAAICIQSIARMLLSQNYFRKRLDEHQMKTSAAILVQRIFRGFFARRNRLCFVASFVQHRQLEEHNSGIANAIRRYSVEDQKPGDHIQNGDYALEGLVGAYCQVFWPLNNAFIGGQICGLNEHQNMCKIVYADGDYEWLDLTNDSERLIVYNRPFNQLQP</sequence>
<evidence type="ECO:0000259" key="1">
    <source>
        <dbReference type="Pfam" id="PF25372"/>
    </source>
</evidence>
<reference evidence="2" key="1">
    <citation type="submission" date="2021-01" db="EMBL/GenBank/DDBJ databases">
        <authorList>
            <person name="Corre E."/>
            <person name="Pelletier E."/>
            <person name="Niang G."/>
            <person name="Scheremetjew M."/>
            <person name="Finn R."/>
            <person name="Kale V."/>
            <person name="Holt S."/>
            <person name="Cochrane G."/>
            <person name="Meng A."/>
            <person name="Brown T."/>
            <person name="Cohen L."/>
        </authorList>
    </citation>
    <scope>NUCLEOTIDE SEQUENCE</scope>
    <source>
        <strain evidence="2">B650</strain>
    </source>
</reference>
<organism evidence="2">
    <name type="scientific">Leptocylindrus danicus</name>
    <dbReference type="NCBI Taxonomy" id="163516"/>
    <lineage>
        <taxon>Eukaryota</taxon>
        <taxon>Sar</taxon>
        <taxon>Stramenopiles</taxon>
        <taxon>Ochrophyta</taxon>
        <taxon>Bacillariophyta</taxon>
        <taxon>Coscinodiscophyceae</taxon>
        <taxon>Chaetocerotophycidae</taxon>
        <taxon>Leptocylindrales</taxon>
        <taxon>Leptocylindraceae</taxon>
        <taxon>Leptocylindrus</taxon>
    </lineage>
</organism>
<accession>A0A7S2JRT2</accession>
<dbReference type="CDD" id="cd23767">
    <property type="entry name" value="IQCD"/>
    <property type="match status" value="1"/>
</dbReference>
<dbReference type="InterPro" id="IPR032675">
    <property type="entry name" value="LRR_dom_sf"/>
</dbReference>
<dbReference type="Pfam" id="PF25372">
    <property type="entry name" value="DUF7885"/>
    <property type="match status" value="2"/>
</dbReference>
<dbReference type="PANTHER" id="PTHR13318">
    <property type="entry name" value="PARTNER OF PAIRED, ISOFORM B-RELATED"/>
    <property type="match status" value="1"/>
</dbReference>
<dbReference type="InterPro" id="IPR000048">
    <property type="entry name" value="IQ_motif_EF-hand-BS"/>
</dbReference>
<dbReference type="GO" id="GO:0031146">
    <property type="term" value="P:SCF-dependent proteasomal ubiquitin-dependent protein catabolic process"/>
    <property type="evidence" value="ECO:0007669"/>
    <property type="project" value="TreeGrafter"/>
</dbReference>
<feature type="domain" description="F-box/LRR-repeat protein 15-like leucin rich repeat" evidence="1">
    <location>
        <begin position="125"/>
        <end position="229"/>
    </location>
</feature>
<dbReference type="Pfam" id="PF00612">
    <property type="entry name" value="IQ"/>
    <property type="match status" value="3"/>
</dbReference>
<dbReference type="SUPFAM" id="SSF52047">
    <property type="entry name" value="RNI-like"/>
    <property type="match status" value="1"/>
</dbReference>
<gene>
    <name evidence="2" type="ORF">LDAN0321_LOCUS593</name>
</gene>
<dbReference type="SMART" id="SM00367">
    <property type="entry name" value="LRR_CC"/>
    <property type="match status" value="7"/>
</dbReference>
<evidence type="ECO:0000313" key="2">
    <source>
        <dbReference type="EMBL" id="CAD9555681.1"/>
    </source>
</evidence>
<name>A0A7S2JRT2_9STRA</name>
<dbReference type="PROSITE" id="PS50096">
    <property type="entry name" value="IQ"/>
    <property type="match status" value="3"/>
</dbReference>
<proteinExistence type="predicted"/>
<dbReference type="AlphaFoldDB" id="A0A7S2JRT2"/>
<dbReference type="Gene3D" id="1.20.5.190">
    <property type="match status" value="2"/>
</dbReference>
<protein>
    <recommendedName>
        <fullName evidence="1">F-box/LRR-repeat protein 15-like leucin rich repeat domain-containing protein</fullName>
    </recommendedName>
</protein>
<dbReference type="EMBL" id="HBGY01000906">
    <property type="protein sequence ID" value="CAD9555681.1"/>
    <property type="molecule type" value="Transcribed_RNA"/>
</dbReference>
<dbReference type="SMART" id="SM00015">
    <property type="entry name" value="IQ"/>
    <property type="match status" value="5"/>
</dbReference>